<dbReference type="InterPro" id="IPR007712">
    <property type="entry name" value="RelE/ParE_toxin"/>
</dbReference>
<organism evidence="2 3">
    <name type="scientific">Sphingomonas jinjuensis</name>
    <dbReference type="NCBI Taxonomy" id="535907"/>
    <lineage>
        <taxon>Bacteria</taxon>
        <taxon>Pseudomonadati</taxon>
        <taxon>Pseudomonadota</taxon>
        <taxon>Alphaproteobacteria</taxon>
        <taxon>Sphingomonadales</taxon>
        <taxon>Sphingomonadaceae</taxon>
        <taxon>Sphingomonas</taxon>
    </lineage>
</organism>
<dbReference type="AlphaFoldDB" id="A0A840FN64"/>
<dbReference type="InterPro" id="IPR035093">
    <property type="entry name" value="RelE/ParE_toxin_dom_sf"/>
</dbReference>
<dbReference type="Gene3D" id="3.30.2310.20">
    <property type="entry name" value="RelE-like"/>
    <property type="match status" value="1"/>
</dbReference>
<accession>A0A840FN64</accession>
<dbReference type="Proteomes" id="UP000529795">
    <property type="component" value="Unassembled WGS sequence"/>
</dbReference>
<evidence type="ECO:0000313" key="2">
    <source>
        <dbReference type="EMBL" id="MBB4155358.1"/>
    </source>
</evidence>
<name>A0A840FN64_9SPHN</name>
<reference evidence="2 3" key="1">
    <citation type="submission" date="2020-08" db="EMBL/GenBank/DDBJ databases">
        <title>Genomic Encyclopedia of Type Strains, Phase IV (KMG-IV): sequencing the most valuable type-strain genomes for metagenomic binning, comparative biology and taxonomic classification.</title>
        <authorList>
            <person name="Goeker M."/>
        </authorList>
    </citation>
    <scope>NUCLEOTIDE SEQUENCE [LARGE SCALE GENOMIC DNA]</scope>
    <source>
        <strain evidence="2 3">YC6723</strain>
    </source>
</reference>
<proteinExistence type="predicted"/>
<protein>
    <submittedName>
        <fullName evidence="2">Plasmid stabilization system protein ParE</fullName>
    </submittedName>
</protein>
<sequence>MPHLILTEKAARGVARCLDFLAQHDEPASLRASAAIASRLVSLKTRPLIGRPAPNDTRELVIPFGSSGYVARYRYDATRDTVMILAVRHQREAGYR</sequence>
<evidence type="ECO:0000256" key="1">
    <source>
        <dbReference type="ARBA" id="ARBA00022649"/>
    </source>
</evidence>
<keyword evidence="1" id="KW-1277">Toxin-antitoxin system</keyword>
<evidence type="ECO:0000313" key="3">
    <source>
        <dbReference type="Proteomes" id="UP000529795"/>
    </source>
</evidence>
<dbReference type="EMBL" id="JACIEV010000011">
    <property type="protein sequence ID" value="MBB4155358.1"/>
    <property type="molecule type" value="Genomic_DNA"/>
</dbReference>
<keyword evidence="3" id="KW-1185">Reference proteome</keyword>
<dbReference type="RefSeq" id="WP_183986778.1">
    <property type="nucleotide sequence ID" value="NZ_JACIEV010000011.1"/>
</dbReference>
<comment type="caution">
    <text evidence="2">The sequence shown here is derived from an EMBL/GenBank/DDBJ whole genome shotgun (WGS) entry which is preliminary data.</text>
</comment>
<dbReference type="Pfam" id="PF05016">
    <property type="entry name" value="ParE_toxin"/>
    <property type="match status" value="1"/>
</dbReference>
<gene>
    <name evidence="2" type="ORF">GGQ80_003278</name>
</gene>